<dbReference type="InterPro" id="IPR035929">
    <property type="entry name" value="CoaB-like_sf"/>
</dbReference>
<dbReference type="Gene3D" id="3.40.50.10300">
    <property type="entry name" value="CoaB-like"/>
    <property type="match status" value="1"/>
</dbReference>
<comment type="cofactor">
    <cofactor evidence="3">
        <name>FMN</name>
        <dbReference type="ChEBI" id="CHEBI:58210"/>
    </cofactor>
    <text evidence="3">Binds 1 FMN per subunit.</text>
</comment>
<dbReference type="GO" id="GO:0010181">
    <property type="term" value="F:FMN binding"/>
    <property type="evidence" value="ECO:0007669"/>
    <property type="project" value="UniProtKB-UniRule"/>
</dbReference>
<dbReference type="SUPFAM" id="SSF102645">
    <property type="entry name" value="CoaB-like"/>
    <property type="match status" value="1"/>
</dbReference>
<evidence type="ECO:0000313" key="7">
    <source>
        <dbReference type="EMBL" id="HGE74591.1"/>
    </source>
</evidence>
<dbReference type="Pfam" id="PF02441">
    <property type="entry name" value="Flavoprotein"/>
    <property type="match status" value="1"/>
</dbReference>
<sequence length="394" mass="43885">MKVLLGISGGIAVYKALDIVSTLRKRRDEIKVLMTENATKFVSPLTFSSVGNTEVFVNAFEFKEFIPHTALSSWADILIVAPATANTIAKLAYGIADNIVTMTSLAFNGPKLIVPSMNVRMYENPVTMENMAKLSKLGWKIIEPDTGHLADGEYGKGRYPSNERIIFEIDNEFSKKDLSALRILVSAGPTREAIDPVRYITNRSSGKMGYAIARAAIMRGAEVDLVSGPVNLEVPFGVKKYDVESAEEMGKAIFELSKKVDLIIMSAAVADYKPSKIEPQKIKKVSDELDLHLTRTVDILDELSKIKKPDQFIVGFAAETENIVENSKRKLESKKIDMIIANDVSRKDIGFDSNYDEVDVFFKEAQPVHIDRMDKNSLANKLLDLIVEQRCKRI</sequence>
<proteinExistence type="inferred from homology"/>
<dbReference type="GO" id="GO:0046872">
    <property type="term" value="F:metal ion binding"/>
    <property type="evidence" value="ECO:0007669"/>
    <property type="project" value="UniProtKB-KW"/>
</dbReference>
<dbReference type="AlphaFoldDB" id="A0A7V3RDG6"/>
<keyword evidence="3" id="KW-0479">Metal-binding</keyword>
<comment type="similarity">
    <text evidence="3 4">In the C-terminal section; belongs to the PPC synthetase family.</text>
</comment>
<dbReference type="EMBL" id="DTPE01000018">
    <property type="protein sequence ID" value="HGE74591.1"/>
    <property type="molecule type" value="Genomic_DNA"/>
</dbReference>
<keyword evidence="3 4" id="KW-0436">Ligase</keyword>
<dbReference type="GO" id="GO:0071513">
    <property type="term" value="C:phosphopantothenoylcysteine decarboxylase complex"/>
    <property type="evidence" value="ECO:0007669"/>
    <property type="project" value="TreeGrafter"/>
</dbReference>
<feature type="binding site" evidence="3">
    <location>
        <position position="334"/>
    </location>
    <ligand>
        <name>CTP</name>
        <dbReference type="ChEBI" id="CHEBI:37563"/>
    </ligand>
</feature>
<feature type="binding site" evidence="3">
    <location>
        <position position="316"/>
    </location>
    <ligand>
        <name>CTP</name>
        <dbReference type="ChEBI" id="CHEBI:37563"/>
    </ligand>
</feature>
<keyword evidence="3" id="KW-0511">Multifunctional enzyme</keyword>
<keyword evidence="2 3" id="KW-0456">Lyase</keyword>
<name>A0A7V3RDG6_9BACT</name>
<dbReference type="NCBIfam" id="TIGR00521">
    <property type="entry name" value="coaBC_dfp"/>
    <property type="match status" value="1"/>
</dbReference>
<comment type="catalytic activity">
    <reaction evidence="3 4">
        <text>N-[(R)-4-phosphopantothenoyl]-L-cysteine + H(+) = (R)-4'-phosphopantetheine + CO2</text>
        <dbReference type="Rhea" id="RHEA:16793"/>
        <dbReference type="ChEBI" id="CHEBI:15378"/>
        <dbReference type="ChEBI" id="CHEBI:16526"/>
        <dbReference type="ChEBI" id="CHEBI:59458"/>
        <dbReference type="ChEBI" id="CHEBI:61723"/>
        <dbReference type="EC" id="4.1.1.36"/>
    </reaction>
</comment>
<evidence type="ECO:0000259" key="5">
    <source>
        <dbReference type="Pfam" id="PF02441"/>
    </source>
</evidence>
<dbReference type="InterPro" id="IPR003382">
    <property type="entry name" value="Flavoprotein"/>
</dbReference>
<dbReference type="SUPFAM" id="SSF52507">
    <property type="entry name" value="Homo-oligomeric flavin-containing Cys decarboxylases, HFCD"/>
    <property type="match status" value="1"/>
</dbReference>
<feature type="domain" description="DNA/pantothenate metabolism flavoprotein C-terminal" evidence="6">
    <location>
        <begin position="180"/>
        <end position="388"/>
    </location>
</feature>
<dbReference type="GO" id="GO:0015941">
    <property type="term" value="P:pantothenate catabolic process"/>
    <property type="evidence" value="ECO:0007669"/>
    <property type="project" value="InterPro"/>
</dbReference>
<dbReference type="Gene3D" id="3.40.50.1950">
    <property type="entry name" value="Flavin prenyltransferase-like"/>
    <property type="match status" value="1"/>
</dbReference>
<keyword evidence="3 4" id="KW-0288">FMN</keyword>
<evidence type="ECO:0000259" key="6">
    <source>
        <dbReference type="Pfam" id="PF04127"/>
    </source>
</evidence>
<feature type="region of interest" description="Phosphopantothenate--cysteine ligase" evidence="3">
    <location>
        <begin position="183"/>
        <end position="394"/>
    </location>
</feature>
<dbReference type="InterPro" id="IPR007085">
    <property type="entry name" value="DNA/pantothenate-metab_flavo_C"/>
</dbReference>
<comment type="function">
    <text evidence="4">Catalyzes two steps in the biosynthesis of coenzyme A. In the first step cysteine is conjugated to 4'-phosphopantothenate to form 4-phosphopantothenoylcysteine, in the latter compound is decarboxylated to form 4'-phosphopantotheine.</text>
</comment>
<comment type="pathway">
    <text evidence="3 4">Cofactor biosynthesis; coenzyme A biosynthesis; CoA from (R)-pantothenate: step 3/5.</text>
</comment>
<dbReference type="UniPathway" id="UPA00241">
    <property type="reaction ID" value="UER00353"/>
</dbReference>
<protein>
    <recommendedName>
        <fullName evidence="3">Coenzyme A biosynthesis bifunctional protein CoaBC</fullName>
    </recommendedName>
    <alternativeName>
        <fullName evidence="3">DNA/pantothenate metabolism flavoprotein</fullName>
    </alternativeName>
    <alternativeName>
        <fullName evidence="3">Phosphopantothenoylcysteine synthetase/decarboxylase</fullName>
        <shortName evidence="3">PPCS-PPCDC</shortName>
    </alternativeName>
    <domain>
        <recommendedName>
            <fullName evidence="3">Phosphopantothenoylcysteine decarboxylase</fullName>
            <shortName evidence="3">PPC decarboxylase</shortName>
            <shortName evidence="3">PPC-DC</shortName>
            <ecNumber evidence="3">4.1.1.36</ecNumber>
        </recommendedName>
        <alternativeName>
            <fullName evidence="3">CoaC</fullName>
        </alternativeName>
    </domain>
    <domain>
        <recommendedName>
            <fullName evidence="3">Phosphopantothenate--cysteine ligase</fullName>
            <ecNumber evidence="3">6.3.2.5</ecNumber>
        </recommendedName>
        <alternativeName>
            <fullName evidence="3">CoaB</fullName>
        </alternativeName>
        <alternativeName>
            <fullName evidence="3">Phosphopantothenoylcysteine synthetase</fullName>
            <shortName evidence="3">PPC synthetase</shortName>
            <shortName evidence="3">PPC-S</shortName>
        </alternativeName>
    </domain>
</protein>
<evidence type="ECO:0000256" key="1">
    <source>
        <dbReference type="ARBA" id="ARBA00022793"/>
    </source>
</evidence>
<feature type="binding site" evidence="3">
    <location>
        <position position="281"/>
    </location>
    <ligand>
        <name>CTP</name>
        <dbReference type="ChEBI" id="CHEBI:37563"/>
    </ligand>
</feature>
<feature type="domain" description="Flavoprotein" evidence="5">
    <location>
        <begin position="1"/>
        <end position="165"/>
    </location>
</feature>
<accession>A0A7V3RDG6</accession>
<organism evidence="7">
    <name type="scientific">Mesoaciditoga lauensis</name>
    <dbReference type="NCBI Taxonomy" id="1495039"/>
    <lineage>
        <taxon>Bacteria</taxon>
        <taxon>Thermotogati</taxon>
        <taxon>Thermotogota</taxon>
        <taxon>Thermotogae</taxon>
        <taxon>Mesoaciditogales</taxon>
        <taxon>Mesoaciditogaceae</taxon>
        <taxon>Mesoaciditoga</taxon>
    </lineage>
</organism>
<dbReference type="PANTHER" id="PTHR14359">
    <property type="entry name" value="HOMO-OLIGOMERIC FLAVIN CONTAINING CYS DECARBOXYLASE FAMILY"/>
    <property type="match status" value="1"/>
</dbReference>
<keyword evidence="1 3" id="KW-0210">Decarboxylase</keyword>
<dbReference type="GO" id="GO:0004633">
    <property type="term" value="F:phosphopantothenoylcysteine decarboxylase activity"/>
    <property type="evidence" value="ECO:0007669"/>
    <property type="project" value="UniProtKB-UniRule"/>
</dbReference>
<keyword evidence="3" id="KW-0460">Magnesium</keyword>
<dbReference type="Pfam" id="PF04127">
    <property type="entry name" value="DFP"/>
    <property type="match status" value="1"/>
</dbReference>
<feature type="region of interest" description="Phosphopantothenoylcysteine decarboxylase" evidence="3">
    <location>
        <begin position="1"/>
        <end position="182"/>
    </location>
</feature>
<dbReference type="EC" id="4.1.1.36" evidence="3"/>
<comment type="similarity">
    <text evidence="3 4">In the N-terminal section; belongs to the HFCD (homo-oligomeric flavin containing Cys decarboxylase) superfamily.</text>
</comment>
<evidence type="ECO:0000256" key="4">
    <source>
        <dbReference type="RuleBase" id="RU364078"/>
    </source>
</evidence>
<dbReference type="GO" id="GO:0015937">
    <property type="term" value="P:coenzyme A biosynthetic process"/>
    <property type="evidence" value="ECO:0007669"/>
    <property type="project" value="UniProtKB-UniRule"/>
</dbReference>
<comment type="cofactor">
    <cofactor evidence="3">
        <name>Mg(2+)</name>
        <dbReference type="ChEBI" id="CHEBI:18420"/>
    </cofactor>
</comment>
<reference evidence="7" key="1">
    <citation type="journal article" date="2020" name="mSystems">
        <title>Genome- and Community-Level Interaction Insights into Carbon Utilization and Element Cycling Functions of Hydrothermarchaeota in Hydrothermal Sediment.</title>
        <authorList>
            <person name="Zhou Z."/>
            <person name="Liu Y."/>
            <person name="Xu W."/>
            <person name="Pan J."/>
            <person name="Luo Z.H."/>
            <person name="Li M."/>
        </authorList>
    </citation>
    <scope>NUCLEOTIDE SEQUENCE [LARGE SCALE GENOMIC DNA]</scope>
    <source>
        <strain evidence="7">SpSt-966</strain>
    </source>
</reference>
<comment type="catalytic activity">
    <reaction evidence="3 4">
        <text>(R)-4'-phosphopantothenate + L-cysteine + CTP = N-[(R)-4-phosphopantothenoyl]-L-cysteine + CMP + diphosphate + H(+)</text>
        <dbReference type="Rhea" id="RHEA:19397"/>
        <dbReference type="ChEBI" id="CHEBI:10986"/>
        <dbReference type="ChEBI" id="CHEBI:15378"/>
        <dbReference type="ChEBI" id="CHEBI:33019"/>
        <dbReference type="ChEBI" id="CHEBI:35235"/>
        <dbReference type="ChEBI" id="CHEBI:37563"/>
        <dbReference type="ChEBI" id="CHEBI:59458"/>
        <dbReference type="ChEBI" id="CHEBI:60377"/>
        <dbReference type="EC" id="6.3.2.5"/>
    </reaction>
</comment>
<comment type="pathway">
    <text evidence="3 4">Cofactor biosynthesis; coenzyme A biosynthesis; CoA from (R)-pantothenate: step 2/5.</text>
</comment>
<dbReference type="HAMAP" id="MF_02225">
    <property type="entry name" value="CoaBC"/>
    <property type="match status" value="1"/>
</dbReference>
<feature type="binding site" evidence="3">
    <location>
        <position position="271"/>
    </location>
    <ligand>
        <name>CTP</name>
        <dbReference type="ChEBI" id="CHEBI:37563"/>
    </ligand>
</feature>
<dbReference type="PANTHER" id="PTHR14359:SF6">
    <property type="entry name" value="PHOSPHOPANTOTHENOYLCYSTEINE DECARBOXYLASE"/>
    <property type="match status" value="1"/>
</dbReference>
<gene>
    <name evidence="3 7" type="primary">coaBC</name>
    <name evidence="7" type="ORF">ENX73_00495</name>
</gene>
<comment type="function">
    <text evidence="3">Catalyzes two sequential steps in the biosynthesis of coenzyme A. In the first step cysteine is conjugated to 4'-phosphopantothenate to form 4-phosphopantothenoylcysteine. In the second step the latter compound is decarboxylated to form 4'-phosphopantotheine.</text>
</comment>
<comment type="caution">
    <text evidence="3">Lacks conserved residue(s) required for the propagation of feature annotation.</text>
</comment>
<evidence type="ECO:0000256" key="2">
    <source>
        <dbReference type="ARBA" id="ARBA00023239"/>
    </source>
</evidence>
<feature type="binding site" evidence="3">
    <location>
        <position position="330"/>
    </location>
    <ligand>
        <name>CTP</name>
        <dbReference type="ChEBI" id="CHEBI:37563"/>
    </ligand>
</feature>
<keyword evidence="3 4" id="KW-0285">Flavoprotein</keyword>
<dbReference type="InterPro" id="IPR036551">
    <property type="entry name" value="Flavin_trans-like"/>
</dbReference>
<dbReference type="GO" id="GO:0004632">
    <property type="term" value="F:phosphopantothenate--cysteine ligase activity"/>
    <property type="evidence" value="ECO:0007669"/>
    <property type="project" value="UniProtKB-UniRule"/>
</dbReference>
<dbReference type="EC" id="6.3.2.5" evidence="3"/>
<comment type="caution">
    <text evidence="7">The sequence shown here is derived from an EMBL/GenBank/DDBJ whole genome shotgun (WGS) entry which is preliminary data.</text>
</comment>
<dbReference type="InterPro" id="IPR005252">
    <property type="entry name" value="CoaBC"/>
</dbReference>
<evidence type="ECO:0000256" key="3">
    <source>
        <dbReference type="HAMAP-Rule" id="MF_02225"/>
    </source>
</evidence>